<evidence type="ECO:0000313" key="3">
    <source>
        <dbReference type="Proteomes" id="UP000076407"/>
    </source>
</evidence>
<feature type="compositionally biased region" description="Gly residues" evidence="1">
    <location>
        <begin position="1"/>
        <end position="20"/>
    </location>
</feature>
<feature type="region of interest" description="Disordered" evidence="1">
    <location>
        <begin position="251"/>
        <end position="273"/>
    </location>
</feature>
<accession>A0A182X525</accession>
<feature type="compositionally biased region" description="Low complexity" evidence="1">
    <location>
        <begin position="118"/>
        <end position="127"/>
    </location>
</feature>
<reference evidence="2" key="1">
    <citation type="submission" date="2020-05" db="UniProtKB">
        <authorList>
            <consortium name="EnsemblMetazoa"/>
        </authorList>
    </citation>
    <scope>IDENTIFICATION</scope>
    <source>
        <strain evidence="2">SANGQUA</strain>
    </source>
</reference>
<evidence type="ECO:0000256" key="1">
    <source>
        <dbReference type="SAM" id="MobiDB-lite"/>
    </source>
</evidence>
<keyword evidence="3" id="KW-1185">Reference proteome</keyword>
<dbReference type="Proteomes" id="UP000076407">
    <property type="component" value="Unassembled WGS sequence"/>
</dbReference>
<feature type="region of interest" description="Disordered" evidence="1">
    <location>
        <begin position="112"/>
        <end position="176"/>
    </location>
</feature>
<sequence length="370" mass="41721">MSTGGGGSGGGGGGGSGSGPMGRIVDKIKRTMTSEGGDEIRDPLQYGYQRVNTAEGSLSTSTTATSLDTIVLDTNAEDLASVPPRTLQHHQPQRTFSPILETDDTNPFLEPVEKAKSKSSLKSSRVSFDQEDDRFDEDENSFRKQREHFQKHKSHSTSEHKSQLIKVSSSSNKNDREQQARFNIGFHVSQELRHLLATDNRRQFQGKKHVSLDVKSAKVLEQLLKASSSSDDFEGQRKEFQERKHKSLDARHISFKFDKEPSPSSSDEDFEPSTSLLRIDADITKPVIIDLKDLDSSDEEDYISSRKHFQQSKSMSTDSRKSIRFLEMEMGTKEENMRTAVPFVRQITEEGKPKLEVYRPTTNPIYIWTQ</sequence>
<feature type="region of interest" description="Disordered" evidence="1">
    <location>
        <begin position="1"/>
        <end position="24"/>
    </location>
</feature>
<dbReference type="EnsemblMetazoa" id="AQUA004904-RA">
    <property type="protein sequence ID" value="AQUA004904-PA"/>
    <property type="gene ID" value="AQUA004904"/>
</dbReference>
<evidence type="ECO:0000313" key="2">
    <source>
        <dbReference type="EnsemblMetazoa" id="AQUA004904-PA"/>
    </source>
</evidence>
<feature type="compositionally biased region" description="Basic and acidic residues" evidence="1">
    <location>
        <begin position="251"/>
        <end position="261"/>
    </location>
</feature>
<protein>
    <submittedName>
        <fullName evidence="2">Uncharacterized protein</fullName>
    </submittedName>
</protein>
<proteinExistence type="predicted"/>
<dbReference type="VEuPathDB" id="VectorBase:AQUA004904"/>
<dbReference type="STRING" id="34691.A0A182X525"/>
<dbReference type="AlphaFoldDB" id="A0A182X525"/>
<organism evidence="2 3">
    <name type="scientific">Anopheles quadriannulatus</name>
    <name type="common">Mosquito</name>
    <dbReference type="NCBI Taxonomy" id="34691"/>
    <lineage>
        <taxon>Eukaryota</taxon>
        <taxon>Metazoa</taxon>
        <taxon>Ecdysozoa</taxon>
        <taxon>Arthropoda</taxon>
        <taxon>Hexapoda</taxon>
        <taxon>Insecta</taxon>
        <taxon>Pterygota</taxon>
        <taxon>Neoptera</taxon>
        <taxon>Endopterygota</taxon>
        <taxon>Diptera</taxon>
        <taxon>Nematocera</taxon>
        <taxon>Culicoidea</taxon>
        <taxon>Culicidae</taxon>
        <taxon>Anophelinae</taxon>
        <taxon>Anopheles</taxon>
    </lineage>
</organism>
<feature type="compositionally biased region" description="Acidic residues" evidence="1">
    <location>
        <begin position="129"/>
        <end position="139"/>
    </location>
</feature>
<name>A0A182X525_ANOQN</name>